<evidence type="ECO:0008006" key="3">
    <source>
        <dbReference type="Google" id="ProtNLM"/>
    </source>
</evidence>
<keyword evidence="2" id="KW-1185">Reference proteome</keyword>
<organism evidence="1 2">
    <name type="scientific">Vespula pensylvanica</name>
    <name type="common">Western yellow jacket</name>
    <name type="synonym">Wasp</name>
    <dbReference type="NCBI Taxonomy" id="30213"/>
    <lineage>
        <taxon>Eukaryota</taxon>
        <taxon>Metazoa</taxon>
        <taxon>Ecdysozoa</taxon>
        <taxon>Arthropoda</taxon>
        <taxon>Hexapoda</taxon>
        <taxon>Insecta</taxon>
        <taxon>Pterygota</taxon>
        <taxon>Neoptera</taxon>
        <taxon>Endopterygota</taxon>
        <taxon>Hymenoptera</taxon>
        <taxon>Apocrita</taxon>
        <taxon>Aculeata</taxon>
        <taxon>Vespoidea</taxon>
        <taxon>Vespidae</taxon>
        <taxon>Vespinae</taxon>
        <taxon>Vespula</taxon>
    </lineage>
</organism>
<sequence>MNAIFKIGYFPIYWKIMQIILIPKPGKSPEEVTSYRPISLLLITFKLFEKLLLHRLKSAINDHKKTEHQFSFQQQTSELSKSIDWSIKLGEI</sequence>
<dbReference type="PANTHER" id="PTHR19446">
    <property type="entry name" value="REVERSE TRANSCRIPTASES"/>
    <property type="match status" value="1"/>
</dbReference>
<accession>A0A834U4J4</accession>
<evidence type="ECO:0000313" key="1">
    <source>
        <dbReference type="EMBL" id="KAF7416007.1"/>
    </source>
</evidence>
<name>A0A834U4J4_VESPE</name>
<comment type="caution">
    <text evidence="1">The sequence shown here is derived from an EMBL/GenBank/DDBJ whole genome shotgun (WGS) entry which is preliminary data.</text>
</comment>
<dbReference type="EMBL" id="JACSDY010000011">
    <property type="protein sequence ID" value="KAF7416007.1"/>
    <property type="molecule type" value="Genomic_DNA"/>
</dbReference>
<gene>
    <name evidence="1" type="ORF">H0235_012599</name>
</gene>
<reference evidence="1" key="1">
    <citation type="journal article" date="2020" name="G3 (Bethesda)">
        <title>High-Quality Assemblies for Three Invasive Social Wasps from the &lt;i&gt;Vespula&lt;/i&gt; Genus.</title>
        <authorList>
            <person name="Harrop T.W.R."/>
            <person name="Guhlin J."/>
            <person name="McLaughlin G.M."/>
            <person name="Permina E."/>
            <person name="Stockwell P."/>
            <person name="Gilligan J."/>
            <person name="Le Lec M.F."/>
            <person name="Gruber M.A.M."/>
            <person name="Quinn O."/>
            <person name="Lovegrove M."/>
            <person name="Duncan E.J."/>
            <person name="Remnant E.J."/>
            <person name="Van Eeckhoven J."/>
            <person name="Graham B."/>
            <person name="Knapp R.A."/>
            <person name="Langford K.W."/>
            <person name="Kronenberg Z."/>
            <person name="Press M.O."/>
            <person name="Eacker S.M."/>
            <person name="Wilson-Rankin E.E."/>
            <person name="Purcell J."/>
            <person name="Lester P.J."/>
            <person name="Dearden P.K."/>
        </authorList>
    </citation>
    <scope>NUCLEOTIDE SEQUENCE</scope>
    <source>
        <strain evidence="1">Volc-1</strain>
    </source>
</reference>
<proteinExistence type="predicted"/>
<dbReference type="Proteomes" id="UP000600918">
    <property type="component" value="Unassembled WGS sequence"/>
</dbReference>
<evidence type="ECO:0000313" key="2">
    <source>
        <dbReference type="Proteomes" id="UP000600918"/>
    </source>
</evidence>
<dbReference type="AlphaFoldDB" id="A0A834U4J4"/>
<protein>
    <recommendedName>
        <fullName evidence="3">Reverse transcriptase domain-containing protein</fullName>
    </recommendedName>
</protein>